<evidence type="ECO:0000313" key="3">
    <source>
        <dbReference type="Proteomes" id="UP000054244"/>
    </source>
</evidence>
<name>A0A091PEC2_APAVI</name>
<evidence type="ECO:0000313" key="2">
    <source>
        <dbReference type="EMBL" id="KFP89855.1"/>
    </source>
</evidence>
<organism evidence="2 3">
    <name type="scientific">Apaloderma vittatum</name>
    <name type="common">Bar-tailed trogon</name>
    <dbReference type="NCBI Taxonomy" id="57397"/>
    <lineage>
        <taxon>Eukaryota</taxon>
        <taxon>Metazoa</taxon>
        <taxon>Chordata</taxon>
        <taxon>Craniata</taxon>
        <taxon>Vertebrata</taxon>
        <taxon>Euteleostomi</taxon>
        <taxon>Archelosauria</taxon>
        <taxon>Archosauria</taxon>
        <taxon>Dinosauria</taxon>
        <taxon>Saurischia</taxon>
        <taxon>Theropoda</taxon>
        <taxon>Coelurosauria</taxon>
        <taxon>Aves</taxon>
        <taxon>Neognathae</taxon>
        <taxon>Neoaves</taxon>
        <taxon>Telluraves</taxon>
        <taxon>Coraciimorphae</taxon>
        <taxon>Trogoniformes</taxon>
        <taxon>Trogonidae</taxon>
        <taxon>Apaloderma</taxon>
    </lineage>
</organism>
<protein>
    <submittedName>
        <fullName evidence="2">Uncharacterized protein</fullName>
    </submittedName>
</protein>
<sequence length="35" mass="3304">ASLAGRTPSATVAVGDAGEVKAPRVDGPGLPAEDA</sequence>
<proteinExistence type="predicted"/>
<feature type="region of interest" description="Disordered" evidence="1">
    <location>
        <begin position="1"/>
        <end position="35"/>
    </location>
</feature>
<reference evidence="2 3" key="1">
    <citation type="submission" date="2014-04" db="EMBL/GenBank/DDBJ databases">
        <title>Genome evolution of avian class.</title>
        <authorList>
            <person name="Zhang G."/>
            <person name="Li C."/>
        </authorList>
    </citation>
    <scope>NUCLEOTIDE SEQUENCE [LARGE SCALE GENOMIC DNA]</scope>
    <source>
        <strain evidence="2">BGI_N311</strain>
    </source>
</reference>
<feature type="non-terminal residue" evidence="2">
    <location>
        <position position="1"/>
    </location>
</feature>
<dbReference type="AlphaFoldDB" id="A0A091PEC2"/>
<dbReference type="EMBL" id="KL385748">
    <property type="protein sequence ID" value="KFP89855.1"/>
    <property type="molecule type" value="Genomic_DNA"/>
</dbReference>
<keyword evidence="3" id="KW-1185">Reference proteome</keyword>
<dbReference type="Proteomes" id="UP000054244">
    <property type="component" value="Unassembled WGS sequence"/>
</dbReference>
<evidence type="ECO:0000256" key="1">
    <source>
        <dbReference type="SAM" id="MobiDB-lite"/>
    </source>
</evidence>
<gene>
    <name evidence="2" type="ORF">N311_12269</name>
</gene>
<feature type="non-terminal residue" evidence="2">
    <location>
        <position position="35"/>
    </location>
</feature>
<accession>A0A091PEC2</accession>